<sequence length="32" mass="3603">GPLRRRPLRLRPAPPWRRASRGRGVELGARAA</sequence>
<gene>
    <name evidence="2" type="ORF">AVDCRST_MAG30-1297</name>
</gene>
<feature type="region of interest" description="Disordered" evidence="1">
    <location>
        <begin position="1"/>
        <end position="32"/>
    </location>
</feature>
<reference evidence="2" key="1">
    <citation type="submission" date="2020-02" db="EMBL/GenBank/DDBJ databases">
        <authorList>
            <person name="Meier V. D."/>
        </authorList>
    </citation>
    <scope>NUCLEOTIDE SEQUENCE</scope>
    <source>
        <strain evidence="2">AVDCRST_MAG30</strain>
    </source>
</reference>
<proteinExistence type="predicted"/>
<organism evidence="2">
    <name type="scientific">uncultured Solirubrobacteraceae bacterium</name>
    <dbReference type="NCBI Taxonomy" id="1162706"/>
    <lineage>
        <taxon>Bacteria</taxon>
        <taxon>Bacillati</taxon>
        <taxon>Actinomycetota</taxon>
        <taxon>Thermoleophilia</taxon>
        <taxon>Solirubrobacterales</taxon>
        <taxon>Solirubrobacteraceae</taxon>
        <taxon>environmental samples</taxon>
    </lineage>
</organism>
<dbReference type="AlphaFoldDB" id="A0A6J4SDI7"/>
<evidence type="ECO:0000256" key="1">
    <source>
        <dbReference type="SAM" id="MobiDB-lite"/>
    </source>
</evidence>
<protein>
    <submittedName>
        <fullName evidence="2">Uncharacterized protein</fullName>
    </submittedName>
</protein>
<dbReference type="EMBL" id="CADCVS010000189">
    <property type="protein sequence ID" value="CAA9489762.1"/>
    <property type="molecule type" value="Genomic_DNA"/>
</dbReference>
<feature type="non-terminal residue" evidence="2">
    <location>
        <position position="1"/>
    </location>
</feature>
<name>A0A6J4SDI7_9ACTN</name>
<feature type="non-terminal residue" evidence="2">
    <location>
        <position position="32"/>
    </location>
</feature>
<evidence type="ECO:0000313" key="2">
    <source>
        <dbReference type="EMBL" id="CAA9489762.1"/>
    </source>
</evidence>
<accession>A0A6J4SDI7</accession>